<protein>
    <recommendedName>
        <fullName evidence="2">DDE-1 domain-containing protein</fullName>
    </recommendedName>
</protein>
<dbReference type="AlphaFoldDB" id="A0A8K0DEI1"/>
<organism evidence="3 4">
    <name type="scientific">Ignelater luminosus</name>
    <name type="common">Cucubano</name>
    <name type="synonym">Pyrophorus luminosus</name>
    <dbReference type="NCBI Taxonomy" id="2038154"/>
    <lineage>
        <taxon>Eukaryota</taxon>
        <taxon>Metazoa</taxon>
        <taxon>Ecdysozoa</taxon>
        <taxon>Arthropoda</taxon>
        <taxon>Hexapoda</taxon>
        <taxon>Insecta</taxon>
        <taxon>Pterygota</taxon>
        <taxon>Neoptera</taxon>
        <taxon>Endopterygota</taxon>
        <taxon>Coleoptera</taxon>
        <taxon>Polyphaga</taxon>
        <taxon>Elateriformia</taxon>
        <taxon>Elateroidea</taxon>
        <taxon>Elateridae</taxon>
        <taxon>Agrypninae</taxon>
        <taxon>Pyrophorini</taxon>
        <taxon>Ignelater</taxon>
    </lineage>
</organism>
<evidence type="ECO:0000313" key="3">
    <source>
        <dbReference type="EMBL" id="KAF2901836.1"/>
    </source>
</evidence>
<name>A0A8K0DEI1_IGNLU</name>
<dbReference type="InterPro" id="IPR004875">
    <property type="entry name" value="DDE_SF_endonuclease_dom"/>
</dbReference>
<evidence type="ECO:0000256" key="1">
    <source>
        <dbReference type="SAM" id="MobiDB-lite"/>
    </source>
</evidence>
<dbReference type="GO" id="GO:0003676">
    <property type="term" value="F:nucleic acid binding"/>
    <property type="evidence" value="ECO:0007669"/>
    <property type="project" value="InterPro"/>
</dbReference>
<evidence type="ECO:0000259" key="2">
    <source>
        <dbReference type="Pfam" id="PF03184"/>
    </source>
</evidence>
<keyword evidence="4" id="KW-1185">Reference proteome</keyword>
<evidence type="ECO:0000313" key="4">
    <source>
        <dbReference type="Proteomes" id="UP000801492"/>
    </source>
</evidence>
<dbReference type="Proteomes" id="UP000801492">
    <property type="component" value="Unassembled WGS sequence"/>
</dbReference>
<accession>A0A8K0DEI1</accession>
<feature type="domain" description="DDE-1" evidence="2">
    <location>
        <begin position="142"/>
        <end position="239"/>
    </location>
</feature>
<dbReference type="OrthoDB" id="6754776at2759"/>
<dbReference type="Pfam" id="PF03184">
    <property type="entry name" value="DDE_1"/>
    <property type="match status" value="1"/>
</dbReference>
<feature type="region of interest" description="Disordered" evidence="1">
    <location>
        <begin position="271"/>
        <end position="290"/>
    </location>
</feature>
<dbReference type="EMBL" id="VTPC01001479">
    <property type="protein sequence ID" value="KAF2901836.1"/>
    <property type="molecule type" value="Genomic_DNA"/>
</dbReference>
<gene>
    <name evidence="3" type="ORF">ILUMI_04347</name>
</gene>
<proteinExistence type="predicted"/>
<reference evidence="3" key="1">
    <citation type="submission" date="2019-08" db="EMBL/GenBank/DDBJ databases">
        <title>The genome of the North American firefly Photinus pyralis.</title>
        <authorList>
            <consortium name="Photinus pyralis genome working group"/>
            <person name="Fallon T.R."/>
            <person name="Sander Lower S.E."/>
            <person name="Weng J.-K."/>
        </authorList>
    </citation>
    <scope>NUCLEOTIDE SEQUENCE</scope>
    <source>
        <strain evidence="3">TRF0915ILg1</strain>
        <tissue evidence="3">Whole body</tissue>
    </source>
</reference>
<sequence>MPTLERHVKEQRKDPALQVTKTLRRYKCVFSEDQQNKLVNYLINMEQHLLGLTSKEVRPLAFPLASVNGQNHPFNKEERLAGRDWYFGFQKRSSTKHDLNAEKIFIVDKSGITVNPKIHSRIGNKLLYQRYAIRKWLQQEFQQGLPPGTRTEVHETDWITKESFAAEFVVFSKATNESPVLELLDGHSTRTKNLDLIDYANDHEISLLCFPPHCSHRFQPLGVSFIKFLSKCFLEQFTEPCSQSFMVLRKQECDLYIEMYFKSTSDILPTRKRTSENTEDLPQEPSASTQTHRDIYLRVFAHGSNSDCNFLRQT</sequence>
<comment type="caution">
    <text evidence="3">The sequence shown here is derived from an EMBL/GenBank/DDBJ whole genome shotgun (WGS) entry which is preliminary data.</text>
</comment>